<comment type="caution">
    <text evidence="15">The sequence shown here is derived from an EMBL/GenBank/DDBJ whole genome shotgun (WGS) entry which is preliminary data.</text>
</comment>
<keyword evidence="5 12" id="KW-0375">Hydrogen ion transport</keyword>
<evidence type="ECO:0000256" key="3">
    <source>
        <dbReference type="ARBA" id="ARBA00022547"/>
    </source>
</evidence>
<name>A0A9D1E553_9FIRM</name>
<evidence type="ECO:0000256" key="10">
    <source>
        <dbReference type="ARBA" id="ARBA00025198"/>
    </source>
</evidence>
<keyword evidence="6 12" id="KW-1133">Transmembrane helix</keyword>
<protein>
    <recommendedName>
        <fullName evidence="12">ATP synthase subunit b</fullName>
    </recommendedName>
    <alternativeName>
        <fullName evidence="12">ATP synthase F(0) sector subunit b</fullName>
    </alternativeName>
    <alternativeName>
        <fullName evidence="12">ATPase subunit I</fullName>
    </alternativeName>
    <alternativeName>
        <fullName evidence="12">F-type ATPase subunit b</fullName>
        <shortName evidence="12">F-ATPase subunit b</shortName>
    </alternativeName>
</protein>
<comment type="function">
    <text evidence="10 12">F(1)F(0) ATP synthase produces ATP from ADP in the presence of a proton or sodium gradient. F-type ATPases consist of two structural domains, F(1) containing the extramembraneous catalytic core and F(0) containing the membrane proton channel, linked together by a central stalk and a peripheral stalk. During catalysis, ATP synthesis in the catalytic domain of F(1) is coupled via a rotary mechanism of the central stalk subunits to proton translocation.</text>
</comment>
<evidence type="ECO:0000256" key="7">
    <source>
        <dbReference type="ARBA" id="ARBA00023065"/>
    </source>
</evidence>
<evidence type="ECO:0000313" key="15">
    <source>
        <dbReference type="EMBL" id="HIR66687.1"/>
    </source>
</evidence>
<sequence>MPLNIDWQQILLHLFNFIILAAGLAFLLFKPVKKFMAQREEGYKKAAEDHARKVAETEALEKERQVKISALEGELAEREKKALSVTEAKKARMISEAQEEAERIVGEGRKRAETERQRYIAGVGDEIAQMIVSSAEKLLVAESNAKTDGALYDKYLSLAKDEVSPLTEEQKGELSERLKNSQGSAPHSRGEVADIIGEAAASAIMAQGAASDSAVYDQFLSEVSKKGDGNE</sequence>
<dbReference type="Proteomes" id="UP000823913">
    <property type="component" value="Unassembled WGS sequence"/>
</dbReference>
<dbReference type="EMBL" id="DVHK01000035">
    <property type="protein sequence ID" value="HIR66687.1"/>
    <property type="molecule type" value="Genomic_DNA"/>
</dbReference>
<dbReference type="Pfam" id="PF00430">
    <property type="entry name" value="ATP-synt_B"/>
    <property type="match status" value="1"/>
</dbReference>
<dbReference type="GO" id="GO:0045259">
    <property type="term" value="C:proton-transporting ATP synthase complex"/>
    <property type="evidence" value="ECO:0007669"/>
    <property type="project" value="UniProtKB-KW"/>
</dbReference>
<evidence type="ECO:0000256" key="12">
    <source>
        <dbReference type="HAMAP-Rule" id="MF_01398"/>
    </source>
</evidence>
<dbReference type="AlphaFoldDB" id="A0A9D1E553"/>
<evidence type="ECO:0000256" key="6">
    <source>
        <dbReference type="ARBA" id="ARBA00022989"/>
    </source>
</evidence>
<proteinExistence type="inferred from homology"/>
<evidence type="ECO:0000256" key="1">
    <source>
        <dbReference type="ARBA" id="ARBA00005513"/>
    </source>
</evidence>
<reference evidence="15" key="2">
    <citation type="journal article" date="2021" name="PeerJ">
        <title>Extensive microbial diversity within the chicken gut microbiome revealed by metagenomics and culture.</title>
        <authorList>
            <person name="Gilroy R."/>
            <person name="Ravi A."/>
            <person name="Getino M."/>
            <person name="Pursley I."/>
            <person name="Horton D.L."/>
            <person name="Alikhan N.F."/>
            <person name="Baker D."/>
            <person name="Gharbi K."/>
            <person name="Hall N."/>
            <person name="Watson M."/>
            <person name="Adriaenssens E.M."/>
            <person name="Foster-Nyarko E."/>
            <person name="Jarju S."/>
            <person name="Secka A."/>
            <person name="Antonio M."/>
            <person name="Oren A."/>
            <person name="Chaudhuri R.R."/>
            <person name="La Ragione R."/>
            <person name="Hildebrand F."/>
            <person name="Pallen M.J."/>
        </authorList>
    </citation>
    <scope>NUCLEOTIDE SEQUENCE</scope>
    <source>
        <strain evidence="15">ChiW16-3235</strain>
    </source>
</reference>
<evidence type="ECO:0000256" key="2">
    <source>
        <dbReference type="ARBA" id="ARBA00022448"/>
    </source>
</evidence>
<dbReference type="GO" id="GO:0046933">
    <property type="term" value="F:proton-transporting ATP synthase activity, rotational mechanism"/>
    <property type="evidence" value="ECO:0007669"/>
    <property type="project" value="UniProtKB-UniRule"/>
</dbReference>
<accession>A0A9D1E553</accession>
<evidence type="ECO:0000256" key="14">
    <source>
        <dbReference type="SAM" id="MobiDB-lite"/>
    </source>
</evidence>
<comment type="function">
    <text evidence="12">Component of the F(0) channel, it forms part of the peripheral stalk, linking F(1) to F(0).</text>
</comment>
<comment type="subunit">
    <text evidence="12">F-type ATPases have 2 components, F(1) - the catalytic core - and F(0) - the membrane proton channel. F(1) has five subunits: alpha(3), beta(3), gamma(1), delta(1), epsilon(1). F(0) has three main subunits: a(1), b(2) and c(10-14). The alpha and beta chains form an alternating ring which encloses part of the gamma chain. F(1) is attached to F(0) by a central stalk formed by the gamma and epsilon chains, while a peripheral stalk is formed by the delta and b chains.</text>
</comment>
<keyword evidence="2 12" id="KW-0813">Transport</keyword>
<comment type="similarity">
    <text evidence="1 12 13">Belongs to the ATPase B chain family.</text>
</comment>
<dbReference type="PANTHER" id="PTHR33445">
    <property type="entry name" value="ATP SYNTHASE SUBUNIT B', CHLOROPLASTIC"/>
    <property type="match status" value="1"/>
</dbReference>
<keyword evidence="8 12" id="KW-0472">Membrane</keyword>
<dbReference type="GO" id="GO:0005886">
    <property type="term" value="C:plasma membrane"/>
    <property type="evidence" value="ECO:0007669"/>
    <property type="project" value="UniProtKB-SubCell"/>
</dbReference>
<dbReference type="GO" id="GO:0012505">
    <property type="term" value="C:endomembrane system"/>
    <property type="evidence" value="ECO:0007669"/>
    <property type="project" value="UniProtKB-SubCell"/>
</dbReference>
<feature type="region of interest" description="Disordered" evidence="14">
    <location>
        <begin position="168"/>
        <end position="191"/>
    </location>
</feature>
<evidence type="ECO:0000256" key="9">
    <source>
        <dbReference type="ARBA" id="ARBA00023310"/>
    </source>
</evidence>
<dbReference type="CDD" id="cd06503">
    <property type="entry name" value="ATP-synt_Fo_b"/>
    <property type="match status" value="1"/>
</dbReference>
<comment type="subcellular location">
    <subcellularLocation>
        <location evidence="12">Cell membrane</location>
        <topology evidence="12">Single-pass membrane protein</topology>
    </subcellularLocation>
    <subcellularLocation>
        <location evidence="11">Endomembrane system</location>
        <topology evidence="11">Single-pass membrane protein</topology>
    </subcellularLocation>
</comment>
<dbReference type="HAMAP" id="MF_01398">
    <property type="entry name" value="ATP_synth_b_bprime"/>
    <property type="match status" value="1"/>
</dbReference>
<dbReference type="GO" id="GO:0046961">
    <property type="term" value="F:proton-transporting ATPase activity, rotational mechanism"/>
    <property type="evidence" value="ECO:0007669"/>
    <property type="project" value="TreeGrafter"/>
</dbReference>
<evidence type="ECO:0000256" key="13">
    <source>
        <dbReference type="RuleBase" id="RU003848"/>
    </source>
</evidence>
<keyword evidence="9 12" id="KW-0066">ATP synthesis</keyword>
<gene>
    <name evidence="12" type="primary">atpF</name>
    <name evidence="15" type="ORF">IAB94_01420</name>
</gene>
<keyword evidence="12" id="KW-1003">Cell membrane</keyword>
<evidence type="ECO:0000256" key="8">
    <source>
        <dbReference type="ARBA" id="ARBA00023136"/>
    </source>
</evidence>
<feature type="compositionally biased region" description="Basic and acidic residues" evidence="14">
    <location>
        <begin position="168"/>
        <end position="179"/>
    </location>
</feature>
<dbReference type="PANTHER" id="PTHR33445:SF1">
    <property type="entry name" value="ATP SYNTHASE SUBUNIT B"/>
    <property type="match status" value="1"/>
</dbReference>
<evidence type="ECO:0000313" key="16">
    <source>
        <dbReference type="Proteomes" id="UP000823913"/>
    </source>
</evidence>
<evidence type="ECO:0000256" key="4">
    <source>
        <dbReference type="ARBA" id="ARBA00022692"/>
    </source>
</evidence>
<keyword evidence="7 12" id="KW-0406">Ion transport</keyword>
<evidence type="ECO:0000256" key="5">
    <source>
        <dbReference type="ARBA" id="ARBA00022781"/>
    </source>
</evidence>
<feature type="transmembrane region" description="Helical" evidence="12">
    <location>
        <begin position="12"/>
        <end position="29"/>
    </location>
</feature>
<keyword evidence="3 12" id="KW-0138">CF(0)</keyword>
<dbReference type="InterPro" id="IPR050059">
    <property type="entry name" value="ATP_synthase_B_chain"/>
</dbReference>
<dbReference type="InterPro" id="IPR002146">
    <property type="entry name" value="ATP_synth_b/b'su_bac/chlpt"/>
</dbReference>
<organism evidence="15 16">
    <name type="scientific">Candidatus Coproplasma avicola</name>
    <dbReference type="NCBI Taxonomy" id="2840744"/>
    <lineage>
        <taxon>Bacteria</taxon>
        <taxon>Bacillati</taxon>
        <taxon>Bacillota</taxon>
        <taxon>Clostridia</taxon>
        <taxon>Eubacteriales</taxon>
        <taxon>Candidatus Coproplasma</taxon>
    </lineage>
</organism>
<evidence type="ECO:0000256" key="11">
    <source>
        <dbReference type="ARBA" id="ARBA00037847"/>
    </source>
</evidence>
<reference evidence="15" key="1">
    <citation type="submission" date="2020-10" db="EMBL/GenBank/DDBJ databases">
        <authorList>
            <person name="Gilroy R."/>
        </authorList>
    </citation>
    <scope>NUCLEOTIDE SEQUENCE</scope>
    <source>
        <strain evidence="15">ChiW16-3235</strain>
    </source>
</reference>
<keyword evidence="4 12" id="KW-0812">Transmembrane</keyword>